<accession>A0A1N7J6W1</accession>
<proteinExistence type="predicted"/>
<dbReference type="EMBL" id="FTOF01000004">
    <property type="protein sequence ID" value="SIS44997.1"/>
    <property type="molecule type" value="Genomic_DNA"/>
</dbReference>
<feature type="transmembrane region" description="Helical" evidence="6">
    <location>
        <begin position="103"/>
        <end position="127"/>
    </location>
</feature>
<dbReference type="GO" id="GO:0016020">
    <property type="term" value="C:membrane"/>
    <property type="evidence" value="ECO:0007669"/>
    <property type="project" value="UniProtKB-SubCell"/>
</dbReference>
<gene>
    <name evidence="8" type="ORF">SAMN05444817_10475</name>
</gene>
<protein>
    <submittedName>
        <fullName evidence="8">TM2 domain-containing protein</fullName>
    </submittedName>
</protein>
<keyword evidence="2 6" id="KW-0812">Transmembrane</keyword>
<evidence type="ECO:0000259" key="7">
    <source>
        <dbReference type="Pfam" id="PF05154"/>
    </source>
</evidence>
<evidence type="ECO:0000256" key="1">
    <source>
        <dbReference type="ARBA" id="ARBA00004141"/>
    </source>
</evidence>
<evidence type="ECO:0000313" key="9">
    <source>
        <dbReference type="Proteomes" id="UP000186292"/>
    </source>
</evidence>
<evidence type="ECO:0000313" key="8">
    <source>
        <dbReference type="EMBL" id="SIS44997.1"/>
    </source>
</evidence>
<keyword evidence="3 6" id="KW-1133">Transmembrane helix</keyword>
<dbReference type="Pfam" id="PF05154">
    <property type="entry name" value="TM2"/>
    <property type="match status" value="1"/>
</dbReference>
<reference evidence="9" key="1">
    <citation type="submission" date="2017-01" db="EMBL/GenBank/DDBJ databases">
        <authorList>
            <person name="Varghese N."/>
            <person name="Submissions S."/>
        </authorList>
    </citation>
    <scope>NUCLEOTIDE SEQUENCE [LARGE SCALE GENOMIC DNA]</scope>
    <source>
        <strain evidence="9">DSM 44531</strain>
    </source>
</reference>
<feature type="compositionally biased region" description="Polar residues" evidence="5">
    <location>
        <begin position="1"/>
        <end position="12"/>
    </location>
</feature>
<feature type="region of interest" description="Disordered" evidence="5">
    <location>
        <begin position="1"/>
        <end position="26"/>
    </location>
</feature>
<feature type="domain" description="TM2" evidence="7">
    <location>
        <begin position="69"/>
        <end position="118"/>
    </location>
</feature>
<organism evidence="8 9">
    <name type="scientific">Corynebacterium appendicis CIP 107643</name>
    <dbReference type="NCBI Taxonomy" id="1161099"/>
    <lineage>
        <taxon>Bacteria</taxon>
        <taxon>Bacillati</taxon>
        <taxon>Actinomycetota</taxon>
        <taxon>Actinomycetes</taxon>
        <taxon>Mycobacteriales</taxon>
        <taxon>Corynebacteriaceae</taxon>
        <taxon>Corynebacterium</taxon>
    </lineage>
</organism>
<evidence type="ECO:0000256" key="6">
    <source>
        <dbReference type="SAM" id="Phobius"/>
    </source>
</evidence>
<dbReference type="RefSeq" id="WP_084560543.1">
    <property type="nucleotide sequence ID" value="NZ_CP046976.1"/>
</dbReference>
<evidence type="ECO:0000256" key="3">
    <source>
        <dbReference type="ARBA" id="ARBA00022989"/>
    </source>
</evidence>
<evidence type="ECO:0000256" key="2">
    <source>
        <dbReference type="ARBA" id="ARBA00022692"/>
    </source>
</evidence>
<dbReference type="STRING" id="1161099.SAMN05444817_10475"/>
<feature type="transmembrane region" description="Helical" evidence="6">
    <location>
        <begin position="73"/>
        <end position="91"/>
    </location>
</feature>
<keyword evidence="4 6" id="KW-0472">Membrane</keyword>
<evidence type="ECO:0000256" key="5">
    <source>
        <dbReference type="SAM" id="MobiDB-lite"/>
    </source>
</evidence>
<sequence>MSTSWQGNSHGQQYDKDGLPVNNSGAGSNNYYAAFAQPQQTQYSQPQYGQPQQGQVQPYNQYQQMPYAPKNKVVAALLFFFLGELGIGNFYMGQTNLGITKLVLFFVGCITAIFLIGFLILGALWLWSLVEMVMVLTGGGGYDRDANGVPLQ</sequence>
<comment type="subcellular location">
    <subcellularLocation>
        <location evidence="1">Membrane</location>
        <topology evidence="1">Multi-pass membrane protein</topology>
    </subcellularLocation>
</comment>
<dbReference type="InterPro" id="IPR007829">
    <property type="entry name" value="TM2"/>
</dbReference>
<dbReference type="Proteomes" id="UP000186292">
    <property type="component" value="Unassembled WGS sequence"/>
</dbReference>
<keyword evidence="9" id="KW-1185">Reference proteome</keyword>
<dbReference type="OrthoDB" id="2004788at2"/>
<name>A0A1N7J6W1_9CORY</name>
<dbReference type="AlphaFoldDB" id="A0A1N7J6W1"/>
<evidence type="ECO:0000256" key="4">
    <source>
        <dbReference type="ARBA" id="ARBA00023136"/>
    </source>
</evidence>